<dbReference type="AlphaFoldDB" id="U2QIP5"/>
<dbReference type="PANTHER" id="PTHR30006:SF2">
    <property type="entry name" value="ABC TRANSPORTER SUBSTRATE-BINDING PROTEIN"/>
    <property type="match status" value="1"/>
</dbReference>
<evidence type="ECO:0000256" key="1">
    <source>
        <dbReference type="ARBA" id="ARBA00022729"/>
    </source>
</evidence>
<dbReference type="Proteomes" id="UP000017052">
    <property type="component" value="Unassembled WGS sequence"/>
</dbReference>
<dbReference type="OrthoDB" id="366726at2"/>
<sequence length="347" mass="37045">MRRPNRGRPRARPLARIGGALVLCLVMTASATIVVSHARGPHLSVLCSSIEDLCQEWGRVFRERTGITATITRRSAGEALTLISQSDNQFDLWMGGPAEMYVLGAERGLFLDHVPAGAEHVPDGRKDPDGAWTGIYQGVLGFCSNSEVLARAGLDAPRRWDDLLDPRLRGLVSVPNPNLSGTGYTMVETQVARLGSDAAMDWLSRLDVNVLQYTSSGLAPSGVVARGEVAVAVTFTQHCAKQIDQGHDELTITYPDDGTGHEIGAIAVLAGTDQPAAAQRFEGFMLSADGQSLGGETGSSQLPARDDLGHDERLALPSGTSLVELPLAEAAARQRELIGLFDERVLS</sequence>
<dbReference type="PANTHER" id="PTHR30006">
    <property type="entry name" value="THIAMINE-BINDING PERIPLASMIC PROTEIN-RELATED"/>
    <property type="match status" value="1"/>
</dbReference>
<name>U2QIP5_9ACTN</name>
<dbReference type="Pfam" id="PF13343">
    <property type="entry name" value="SBP_bac_6"/>
    <property type="match status" value="1"/>
</dbReference>
<organism evidence="2 3">
    <name type="scientific">Propionibacterium acidifaciens F0233</name>
    <dbReference type="NCBI Taxonomy" id="553198"/>
    <lineage>
        <taxon>Bacteria</taxon>
        <taxon>Bacillati</taxon>
        <taxon>Actinomycetota</taxon>
        <taxon>Actinomycetes</taxon>
        <taxon>Propionibacteriales</taxon>
        <taxon>Propionibacteriaceae</taxon>
        <taxon>Propionibacterium</taxon>
    </lineage>
</organism>
<dbReference type="Gene3D" id="3.40.190.10">
    <property type="entry name" value="Periplasmic binding protein-like II"/>
    <property type="match status" value="2"/>
</dbReference>
<keyword evidence="3" id="KW-1185">Reference proteome</keyword>
<dbReference type="GO" id="GO:0015888">
    <property type="term" value="P:thiamine transport"/>
    <property type="evidence" value="ECO:0007669"/>
    <property type="project" value="TreeGrafter"/>
</dbReference>
<dbReference type="GeneID" id="95359880"/>
<dbReference type="CDD" id="cd13544">
    <property type="entry name" value="PBP2_Fbp_like_1"/>
    <property type="match status" value="1"/>
</dbReference>
<dbReference type="SUPFAM" id="SSF53850">
    <property type="entry name" value="Periplasmic binding protein-like II"/>
    <property type="match status" value="1"/>
</dbReference>
<dbReference type="GO" id="GO:0030976">
    <property type="term" value="F:thiamine pyrophosphate binding"/>
    <property type="evidence" value="ECO:0007669"/>
    <property type="project" value="TreeGrafter"/>
</dbReference>
<gene>
    <name evidence="2" type="ORF">HMPREF0682_1675</name>
</gene>
<dbReference type="EMBL" id="ACVN02000164">
    <property type="protein sequence ID" value="ERK56074.1"/>
    <property type="molecule type" value="Genomic_DNA"/>
</dbReference>
<keyword evidence="1" id="KW-0732">Signal</keyword>
<dbReference type="GO" id="GO:0030288">
    <property type="term" value="C:outer membrane-bounded periplasmic space"/>
    <property type="evidence" value="ECO:0007669"/>
    <property type="project" value="TreeGrafter"/>
</dbReference>
<comment type="caution">
    <text evidence="2">The sequence shown here is derived from an EMBL/GenBank/DDBJ whole genome shotgun (WGS) entry which is preliminary data.</text>
</comment>
<protein>
    <submittedName>
        <fullName evidence="2">ABC transporter, solute-binding protein</fullName>
    </submittedName>
</protein>
<evidence type="ECO:0000313" key="3">
    <source>
        <dbReference type="Proteomes" id="UP000017052"/>
    </source>
</evidence>
<accession>U2QIP5</accession>
<reference evidence="2" key="1">
    <citation type="submission" date="2013-08" db="EMBL/GenBank/DDBJ databases">
        <authorList>
            <person name="Durkin A.S."/>
            <person name="Haft D.R."/>
            <person name="McCorrison J."/>
            <person name="Torralba M."/>
            <person name="Gillis M."/>
            <person name="Haft D.H."/>
            <person name="Methe B."/>
            <person name="Sutton G."/>
            <person name="Nelson K.E."/>
        </authorList>
    </citation>
    <scope>NUCLEOTIDE SEQUENCE [LARGE SCALE GENOMIC DNA]</scope>
    <source>
        <strain evidence="2">F0233</strain>
    </source>
</reference>
<evidence type="ECO:0000313" key="2">
    <source>
        <dbReference type="EMBL" id="ERK56074.1"/>
    </source>
</evidence>
<dbReference type="GO" id="GO:0030975">
    <property type="term" value="F:thiamine binding"/>
    <property type="evidence" value="ECO:0007669"/>
    <property type="project" value="TreeGrafter"/>
</dbReference>
<dbReference type="RefSeq" id="WP_021797440.1">
    <property type="nucleotide sequence ID" value="NZ_ACVN02000164.1"/>
</dbReference>
<proteinExistence type="predicted"/>